<dbReference type="InterPro" id="IPR002656">
    <property type="entry name" value="Acyl_transf_3_dom"/>
</dbReference>
<sequence length="381" mass="43638">MTTDRERIAELDILRGVAFLGVVLQHAIGIFIRKPDIYQEAALILGLLFNLVKFAVPMFVFISGVGLLYNYYEQLDYAGFIKKRSREILFPYLFWSLLYYYHYYEKLPLDSPGLIRFMQQLATGSAAYHLWFVVMIFQVYLFYPLILPIYRWLRPRVQSYKSLYIILGMAALLYTALMGFSAYIVPGGYFKFESSLLQLIFIKYRSINFLYYSFYFVLGSLAAFALVKWRDLVLRTLAGNSVAFAGLFLWISLELLQGARNGVVNLAISTSLKPSMFFYTVSSILLIYGLALLVTKYNPLLQQILNGIGRYSFGAYLVHALALDYIVKQLTWATPSNYLEMTLISFGLTAVVSFLLAYLSQYVPFGKLVMGNGSRGRIELL</sequence>
<feature type="transmembrane region" description="Helical" evidence="7">
    <location>
        <begin position="276"/>
        <end position="295"/>
    </location>
</feature>
<evidence type="ECO:0000256" key="6">
    <source>
        <dbReference type="ARBA" id="ARBA00023136"/>
    </source>
</evidence>
<evidence type="ECO:0000313" key="9">
    <source>
        <dbReference type="EMBL" id="SJZ60296.1"/>
    </source>
</evidence>
<feature type="transmembrane region" description="Helical" evidence="7">
    <location>
        <begin position="162"/>
        <end position="189"/>
    </location>
</feature>
<keyword evidence="3" id="KW-1003">Cell membrane</keyword>
<organism evidence="9 10">
    <name type="scientific">Carboxydocella sporoproducens DSM 16521</name>
    <dbReference type="NCBI Taxonomy" id="1121270"/>
    <lineage>
        <taxon>Bacteria</taxon>
        <taxon>Bacillati</taxon>
        <taxon>Bacillota</taxon>
        <taxon>Clostridia</taxon>
        <taxon>Eubacteriales</taxon>
        <taxon>Clostridiales Family XVI. Incertae Sedis</taxon>
        <taxon>Carboxydocella</taxon>
    </lineage>
</organism>
<evidence type="ECO:0000256" key="7">
    <source>
        <dbReference type="SAM" id="Phobius"/>
    </source>
</evidence>
<dbReference type="Proteomes" id="UP000189933">
    <property type="component" value="Unassembled WGS sequence"/>
</dbReference>
<dbReference type="RefSeq" id="WP_078664515.1">
    <property type="nucleotide sequence ID" value="NZ_FUXM01000003.1"/>
</dbReference>
<evidence type="ECO:0000256" key="4">
    <source>
        <dbReference type="ARBA" id="ARBA00022692"/>
    </source>
</evidence>
<feature type="transmembrane region" description="Helical" evidence="7">
    <location>
        <begin position="12"/>
        <end position="32"/>
    </location>
</feature>
<dbReference type="OrthoDB" id="569695at2"/>
<keyword evidence="9" id="KW-0012">Acyltransferase</keyword>
<reference evidence="10" key="1">
    <citation type="submission" date="2017-02" db="EMBL/GenBank/DDBJ databases">
        <authorList>
            <person name="Varghese N."/>
            <person name="Submissions S."/>
        </authorList>
    </citation>
    <scope>NUCLEOTIDE SEQUENCE [LARGE SCALE GENOMIC DNA]</scope>
    <source>
        <strain evidence="10">DSM 16521</strain>
    </source>
</reference>
<dbReference type="PANTHER" id="PTHR40074">
    <property type="entry name" value="O-ACETYLTRANSFERASE WECH"/>
    <property type="match status" value="1"/>
</dbReference>
<feature type="transmembrane region" description="Helical" evidence="7">
    <location>
        <begin position="307"/>
        <end position="326"/>
    </location>
</feature>
<feature type="transmembrane region" description="Helical" evidence="7">
    <location>
        <begin position="209"/>
        <end position="227"/>
    </location>
</feature>
<dbReference type="GO" id="GO:0016413">
    <property type="term" value="F:O-acetyltransferase activity"/>
    <property type="evidence" value="ECO:0007669"/>
    <property type="project" value="TreeGrafter"/>
</dbReference>
<evidence type="ECO:0000256" key="2">
    <source>
        <dbReference type="ARBA" id="ARBA00007400"/>
    </source>
</evidence>
<dbReference type="Pfam" id="PF01757">
    <property type="entry name" value="Acyl_transf_3"/>
    <property type="match status" value="1"/>
</dbReference>
<protein>
    <submittedName>
        <fullName evidence="9">Surface polysaccharide O-acyltransferase, integral membrane enzyme</fullName>
    </submittedName>
</protein>
<accession>A0A1T4M065</accession>
<dbReference type="GO" id="GO:0005886">
    <property type="term" value="C:plasma membrane"/>
    <property type="evidence" value="ECO:0007669"/>
    <property type="project" value="UniProtKB-SubCell"/>
</dbReference>
<feature type="transmembrane region" description="Helical" evidence="7">
    <location>
        <begin position="234"/>
        <end position="256"/>
    </location>
</feature>
<evidence type="ECO:0000259" key="8">
    <source>
        <dbReference type="Pfam" id="PF01757"/>
    </source>
</evidence>
<feature type="transmembrane region" description="Helical" evidence="7">
    <location>
        <begin position="338"/>
        <end position="359"/>
    </location>
</feature>
<dbReference type="PANTHER" id="PTHR40074:SF2">
    <property type="entry name" value="O-ACETYLTRANSFERASE WECH"/>
    <property type="match status" value="1"/>
</dbReference>
<feature type="transmembrane region" description="Helical" evidence="7">
    <location>
        <begin position="88"/>
        <end position="104"/>
    </location>
</feature>
<name>A0A1T4M065_9FIRM</name>
<feature type="domain" description="Acyltransferase 3" evidence="8">
    <location>
        <begin position="9"/>
        <end position="357"/>
    </location>
</feature>
<dbReference type="EMBL" id="FUXM01000003">
    <property type="protein sequence ID" value="SJZ60296.1"/>
    <property type="molecule type" value="Genomic_DNA"/>
</dbReference>
<evidence type="ECO:0000256" key="3">
    <source>
        <dbReference type="ARBA" id="ARBA00022475"/>
    </source>
</evidence>
<evidence type="ECO:0000313" key="10">
    <source>
        <dbReference type="Proteomes" id="UP000189933"/>
    </source>
</evidence>
<comment type="similarity">
    <text evidence="2">Belongs to the acyltransferase 3 family.</text>
</comment>
<keyword evidence="4 7" id="KW-0812">Transmembrane</keyword>
<keyword evidence="5 7" id="KW-1133">Transmembrane helix</keyword>
<evidence type="ECO:0000256" key="5">
    <source>
        <dbReference type="ARBA" id="ARBA00022989"/>
    </source>
</evidence>
<feature type="transmembrane region" description="Helical" evidence="7">
    <location>
        <begin position="44"/>
        <end position="68"/>
    </location>
</feature>
<dbReference type="GO" id="GO:0009246">
    <property type="term" value="P:enterobacterial common antigen biosynthetic process"/>
    <property type="evidence" value="ECO:0007669"/>
    <property type="project" value="TreeGrafter"/>
</dbReference>
<keyword evidence="9" id="KW-0808">Transferase</keyword>
<dbReference type="AlphaFoldDB" id="A0A1T4M065"/>
<evidence type="ECO:0000256" key="1">
    <source>
        <dbReference type="ARBA" id="ARBA00004651"/>
    </source>
</evidence>
<comment type="subcellular location">
    <subcellularLocation>
        <location evidence="1">Cell membrane</location>
        <topology evidence="1">Multi-pass membrane protein</topology>
    </subcellularLocation>
</comment>
<keyword evidence="6 7" id="KW-0472">Membrane</keyword>
<proteinExistence type="inferred from homology"/>
<keyword evidence="10" id="KW-1185">Reference proteome</keyword>
<feature type="transmembrane region" description="Helical" evidence="7">
    <location>
        <begin position="128"/>
        <end position="150"/>
    </location>
</feature>
<gene>
    <name evidence="9" type="ORF">SAMN02745885_00360</name>
</gene>